<gene>
    <name evidence="2" type="ORF">AMURIS_00200</name>
</gene>
<proteinExistence type="predicted"/>
<dbReference type="Proteomes" id="UP000236311">
    <property type="component" value="Unassembled WGS sequence"/>
</dbReference>
<dbReference type="PROSITE" id="PS51186">
    <property type="entry name" value="GNAT"/>
    <property type="match status" value="1"/>
</dbReference>
<evidence type="ECO:0000313" key="2">
    <source>
        <dbReference type="EMBL" id="SOY27496.1"/>
    </source>
</evidence>
<dbReference type="SUPFAM" id="SSF55729">
    <property type="entry name" value="Acyl-CoA N-acyltransferases (Nat)"/>
    <property type="match status" value="1"/>
</dbReference>
<evidence type="ECO:0000259" key="1">
    <source>
        <dbReference type="PROSITE" id="PS51186"/>
    </source>
</evidence>
<dbReference type="PANTHER" id="PTHR43451:SF1">
    <property type="entry name" value="ACETYLTRANSFERASE"/>
    <property type="match status" value="1"/>
</dbReference>
<keyword evidence="2" id="KW-0808">Transferase</keyword>
<reference evidence="2 3" key="1">
    <citation type="submission" date="2018-01" db="EMBL/GenBank/DDBJ databases">
        <authorList>
            <person name="Gaut B.S."/>
            <person name="Morton B.R."/>
            <person name="Clegg M.T."/>
            <person name="Duvall M.R."/>
        </authorList>
    </citation>
    <scope>NUCLEOTIDE SEQUENCE [LARGE SCALE GENOMIC DNA]</scope>
    <source>
        <strain evidence="2">GP69</strain>
    </source>
</reference>
<dbReference type="GO" id="GO:0016747">
    <property type="term" value="F:acyltransferase activity, transferring groups other than amino-acyl groups"/>
    <property type="evidence" value="ECO:0007669"/>
    <property type="project" value="InterPro"/>
</dbReference>
<dbReference type="InterPro" id="IPR016181">
    <property type="entry name" value="Acyl_CoA_acyltransferase"/>
</dbReference>
<dbReference type="RefSeq" id="WP_103237618.1">
    <property type="nucleotide sequence ID" value="NZ_JANJZD010000016.1"/>
</dbReference>
<dbReference type="InterPro" id="IPR052564">
    <property type="entry name" value="N-acetyltrans/Recomb-assoc"/>
</dbReference>
<dbReference type="Gene3D" id="3.40.630.30">
    <property type="match status" value="1"/>
</dbReference>
<keyword evidence="3" id="KW-1185">Reference proteome</keyword>
<dbReference type="OrthoDB" id="307526at2"/>
<feature type="domain" description="N-acetyltransferase" evidence="1">
    <location>
        <begin position="10"/>
        <end position="161"/>
    </location>
</feature>
<dbReference type="InterPro" id="IPR000182">
    <property type="entry name" value="GNAT_dom"/>
</dbReference>
<organism evidence="2 3">
    <name type="scientific">Acetatifactor muris</name>
    <dbReference type="NCBI Taxonomy" id="879566"/>
    <lineage>
        <taxon>Bacteria</taxon>
        <taxon>Bacillati</taxon>
        <taxon>Bacillota</taxon>
        <taxon>Clostridia</taxon>
        <taxon>Lachnospirales</taxon>
        <taxon>Lachnospiraceae</taxon>
        <taxon>Acetatifactor</taxon>
    </lineage>
</organism>
<evidence type="ECO:0000313" key="3">
    <source>
        <dbReference type="Proteomes" id="UP000236311"/>
    </source>
</evidence>
<protein>
    <submittedName>
        <fullName evidence="2">Putative acetyltransferase</fullName>
    </submittedName>
</protein>
<dbReference type="PANTHER" id="PTHR43451">
    <property type="entry name" value="ACETYLTRANSFERASE (GNAT) FAMILY PROTEIN"/>
    <property type="match status" value="1"/>
</dbReference>
<accession>A0A2K4ZAK5</accession>
<sequence>MNTKTIWSPYEIRWARPEEWRPVMRMIWRTFMKFEGKEYSEEGIRNFFYFVTGNELYTLFLRGEYLLMVALDEGNIIGAGSVRNRNHLSLLFVDENYHRMGVGCTILEKLCEYLKTEVGERYMSVQAAPYAVNFYRKQGFRTVRPEMEYGGIRVTLMEKIF</sequence>
<dbReference type="Pfam" id="PF13673">
    <property type="entry name" value="Acetyltransf_10"/>
    <property type="match status" value="1"/>
</dbReference>
<name>A0A2K4ZAK5_9FIRM</name>
<dbReference type="AlphaFoldDB" id="A0A2K4ZAK5"/>
<dbReference type="CDD" id="cd04301">
    <property type="entry name" value="NAT_SF"/>
    <property type="match status" value="1"/>
</dbReference>
<dbReference type="EMBL" id="OFSM01000001">
    <property type="protein sequence ID" value="SOY27496.1"/>
    <property type="molecule type" value="Genomic_DNA"/>
</dbReference>